<dbReference type="AlphaFoldDB" id="A0A3D8MFH7"/>
<dbReference type="GO" id="GO:0005829">
    <property type="term" value="C:cytosol"/>
    <property type="evidence" value="ECO:0007669"/>
    <property type="project" value="TreeGrafter"/>
</dbReference>
<dbReference type="Proteomes" id="UP000256561">
    <property type="component" value="Unassembled WGS sequence"/>
</dbReference>
<organism evidence="3 4">
    <name type="scientific">Alteromonas aestuariivivens</name>
    <dbReference type="NCBI Taxonomy" id="1938339"/>
    <lineage>
        <taxon>Bacteria</taxon>
        <taxon>Pseudomonadati</taxon>
        <taxon>Pseudomonadota</taxon>
        <taxon>Gammaproteobacteria</taxon>
        <taxon>Alteromonadales</taxon>
        <taxon>Alteromonadaceae</taxon>
        <taxon>Alteromonas/Salinimonas group</taxon>
        <taxon>Alteromonas</taxon>
    </lineage>
</organism>
<protein>
    <submittedName>
        <fullName evidence="3">Molybdopterin-synthase adenylyltransferase MoeB</fullName>
    </submittedName>
</protein>
<dbReference type="RefSeq" id="WP_115591239.1">
    <property type="nucleotide sequence ID" value="NZ_QRHA01000001.1"/>
</dbReference>
<dbReference type="GO" id="GO:0008146">
    <property type="term" value="F:sulfotransferase activity"/>
    <property type="evidence" value="ECO:0007669"/>
    <property type="project" value="TreeGrafter"/>
</dbReference>
<dbReference type="GO" id="GO:0016779">
    <property type="term" value="F:nucleotidyltransferase activity"/>
    <property type="evidence" value="ECO:0007669"/>
    <property type="project" value="UniProtKB-KW"/>
</dbReference>
<feature type="domain" description="THIF-type NAD/FAD binding fold" evidence="2">
    <location>
        <begin position="13"/>
        <end position="247"/>
    </location>
</feature>
<dbReference type="FunFam" id="3.40.50.720:FF:000080">
    <property type="entry name" value="Thiazole biosynthesis adenylyltransferase ThiF"/>
    <property type="match status" value="1"/>
</dbReference>
<dbReference type="Gene3D" id="3.40.50.720">
    <property type="entry name" value="NAD(P)-binding Rossmann-like Domain"/>
    <property type="match status" value="1"/>
</dbReference>
<proteinExistence type="inferred from homology"/>
<dbReference type="InterPro" id="IPR000594">
    <property type="entry name" value="ThiF_NAD_FAD-bd"/>
</dbReference>
<dbReference type="NCBIfam" id="NF004281">
    <property type="entry name" value="PRK05690.1"/>
    <property type="match status" value="1"/>
</dbReference>
<gene>
    <name evidence="3" type="ORF">DXV75_00315</name>
</gene>
<keyword evidence="3" id="KW-0808">Transferase</keyword>
<dbReference type="InterPro" id="IPR045886">
    <property type="entry name" value="ThiF/MoeB/HesA"/>
</dbReference>
<evidence type="ECO:0000256" key="1">
    <source>
        <dbReference type="ARBA" id="ARBA00009919"/>
    </source>
</evidence>
<keyword evidence="3" id="KW-0548">Nucleotidyltransferase</keyword>
<comment type="similarity">
    <text evidence="1">Belongs to the HesA/MoeB/ThiF family.</text>
</comment>
<comment type="caution">
    <text evidence="3">The sequence shown here is derived from an EMBL/GenBank/DDBJ whole genome shotgun (WGS) entry which is preliminary data.</text>
</comment>
<dbReference type="InterPro" id="IPR035985">
    <property type="entry name" value="Ubiquitin-activating_enz"/>
</dbReference>
<dbReference type="GO" id="GO:0004792">
    <property type="term" value="F:thiosulfate-cyanide sulfurtransferase activity"/>
    <property type="evidence" value="ECO:0007669"/>
    <property type="project" value="TreeGrafter"/>
</dbReference>
<evidence type="ECO:0000313" key="3">
    <source>
        <dbReference type="EMBL" id="RDV28948.1"/>
    </source>
</evidence>
<dbReference type="CDD" id="cd00757">
    <property type="entry name" value="ThiF_MoeB_HesA_family"/>
    <property type="match status" value="1"/>
</dbReference>
<name>A0A3D8MFH7_9ALTE</name>
<evidence type="ECO:0000313" key="4">
    <source>
        <dbReference type="Proteomes" id="UP000256561"/>
    </source>
</evidence>
<evidence type="ECO:0000259" key="2">
    <source>
        <dbReference type="Pfam" id="PF00899"/>
    </source>
</evidence>
<keyword evidence="4" id="KW-1185">Reference proteome</keyword>
<accession>A0A3D8MFH7</accession>
<dbReference type="OrthoDB" id="9804286at2"/>
<dbReference type="PANTHER" id="PTHR10953:SF194">
    <property type="entry name" value="MOLYBDOPTERIN-SYNTHASE ADENYLYLTRANSFERASE"/>
    <property type="match status" value="1"/>
</dbReference>
<dbReference type="EMBL" id="QRHA01000001">
    <property type="protein sequence ID" value="RDV28948.1"/>
    <property type="molecule type" value="Genomic_DNA"/>
</dbReference>
<reference evidence="4" key="1">
    <citation type="submission" date="2018-08" db="EMBL/GenBank/DDBJ databases">
        <authorList>
            <person name="Zhang J."/>
            <person name="Du Z.-J."/>
        </authorList>
    </citation>
    <scope>NUCLEOTIDE SEQUENCE [LARGE SCALE GENOMIC DNA]</scope>
    <source>
        <strain evidence="4">KCTC 52655</strain>
    </source>
</reference>
<sequence length="256" mass="27721">MSSPLTHRQALRYNRQILLPGFDIDRQEALADSSALIVGMGGLGCACSQYLVSSGIGHILIMDADTVDASNLPRQVLFDEQQVGELKVVAARQVLNRLNPDCQIDCLNHAFTEASITTLPDNLDIIIDCTDNLNSRQLLNRLSLERAIPLVSAAAIRMEGQLSSYIPGDSNPCYECVSSLFGELELSCVENGVMAPVVGIMGNMQALEAIKILTGFGQPLCGKLQTYDAMTGEWNQFTLPKRPDCPACGTKKITTS</sequence>
<dbReference type="PANTHER" id="PTHR10953">
    <property type="entry name" value="UBIQUITIN-ACTIVATING ENZYME E1"/>
    <property type="match status" value="1"/>
</dbReference>
<dbReference type="Pfam" id="PF00899">
    <property type="entry name" value="ThiF"/>
    <property type="match status" value="1"/>
</dbReference>
<dbReference type="GO" id="GO:0008641">
    <property type="term" value="F:ubiquitin-like modifier activating enzyme activity"/>
    <property type="evidence" value="ECO:0007669"/>
    <property type="project" value="InterPro"/>
</dbReference>
<dbReference type="SUPFAM" id="SSF69572">
    <property type="entry name" value="Activating enzymes of the ubiquitin-like proteins"/>
    <property type="match status" value="1"/>
</dbReference>